<evidence type="ECO:0000313" key="3">
    <source>
        <dbReference type="Proteomes" id="UP000829685"/>
    </source>
</evidence>
<organism evidence="2 3">
    <name type="scientific">Neoarthrinium moseri</name>
    <dbReference type="NCBI Taxonomy" id="1658444"/>
    <lineage>
        <taxon>Eukaryota</taxon>
        <taxon>Fungi</taxon>
        <taxon>Dikarya</taxon>
        <taxon>Ascomycota</taxon>
        <taxon>Pezizomycotina</taxon>
        <taxon>Sordariomycetes</taxon>
        <taxon>Xylariomycetidae</taxon>
        <taxon>Amphisphaeriales</taxon>
        <taxon>Apiosporaceae</taxon>
        <taxon>Neoarthrinium</taxon>
    </lineage>
</organism>
<evidence type="ECO:0000256" key="1">
    <source>
        <dbReference type="SAM" id="MobiDB-lite"/>
    </source>
</evidence>
<proteinExistence type="predicted"/>
<dbReference type="Proteomes" id="UP000829685">
    <property type="component" value="Unassembled WGS sequence"/>
</dbReference>
<feature type="region of interest" description="Disordered" evidence="1">
    <location>
        <begin position="1"/>
        <end position="27"/>
    </location>
</feature>
<feature type="compositionally biased region" description="Polar residues" evidence="1">
    <location>
        <begin position="1"/>
        <end position="10"/>
    </location>
</feature>
<dbReference type="AlphaFoldDB" id="A0A9P9WLF4"/>
<comment type="caution">
    <text evidence="2">The sequence shown here is derived from an EMBL/GenBank/DDBJ whole genome shotgun (WGS) entry which is preliminary data.</text>
</comment>
<evidence type="ECO:0000313" key="2">
    <source>
        <dbReference type="EMBL" id="KAI1868876.1"/>
    </source>
</evidence>
<accession>A0A9P9WLF4</accession>
<name>A0A9P9WLF4_9PEZI</name>
<reference evidence="2" key="1">
    <citation type="submission" date="2021-03" db="EMBL/GenBank/DDBJ databases">
        <title>Revisited historic fungal species revealed as producer of novel bioactive compounds through whole genome sequencing and comparative genomics.</title>
        <authorList>
            <person name="Vignolle G.A."/>
            <person name="Hochenegger N."/>
            <person name="Mach R.L."/>
            <person name="Mach-Aigner A.R."/>
            <person name="Javad Rahimi M."/>
            <person name="Salim K.A."/>
            <person name="Chan C.M."/>
            <person name="Lim L.B.L."/>
            <person name="Cai F."/>
            <person name="Druzhinina I.S."/>
            <person name="U'Ren J.M."/>
            <person name="Derntl C."/>
        </authorList>
    </citation>
    <scope>NUCLEOTIDE SEQUENCE</scope>
    <source>
        <strain evidence="2">TUCIM 5799</strain>
    </source>
</reference>
<gene>
    <name evidence="2" type="ORF">JX265_006855</name>
</gene>
<protein>
    <submittedName>
        <fullName evidence="2">Uncharacterized protein</fullName>
    </submittedName>
</protein>
<dbReference type="EMBL" id="JAFIMR010000016">
    <property type="protein sequence ID" value="KAI1868876.1"/>
    <property type="molecule type" value="Genomic_DNA"/>
</dbReference>
<sequence>MASQYSSMQPMSDGGAPDLDYAGPQGSEENTWWQRLAWADCCAWCFVFTSWDSCCEACGECCCCDDCSCCGDCMSAGCGSLNCC</sequence>
<keyword evidence="3" id="KW-1185">Reference proteome</keyword>